<feature type="transmembrane region" description="Helical" evidence="14">
    <location>
        <begin position="410"/>
        <end position="434"/>
    </location>
</feature>
<keyword evidence="5 14" id="KW-0812">Transmembrane</keyword>
<feature type="transmembrane region" description="Helical" evidence="14">
    <location>
        <begin position="188"/>
        <end position="205"/>
    </location>
</feature>
<keyword evidence="7 12" id="KW-0547">Nucleotide-binding</keyword>
<dbReference type="Gene3D" id="3.40.50.300">
    <property type="entry name" value="P-loop containing nucleotide triphosphate hydrolases"/>
    <property type="match status" value="1"/>
</dbReference>
<feature type="transmembrane region" description="Helical" evidence="14">
    <location>
        <begin position="250"/>
        <end position="269"/>
    </location>
</feature>
<dbReference type="CDD" id="cd01672">
    <property type="entry name" value="TMPK"/>
    <property type="match status" value="1"/>
</dbReference>
<organism evidence="16 17">
    <name type="scientific">Catenulispora yoronensis</name>
    <dbReference type="NCBI Taxonomy" id="450799"/>
    <lineage>
        <taxon>Bacteria</taxon>
        <taxon>Bacillati</taxon>
        <taxon>Actinomycetota</taxon>
        <taxon>Actinomycetes</taxon>
        <taxon>Catenulisporales</taxon>
        <taxon>Catenulisporaceae</taxon>
        <taxon>Catenulispora</taxon>
    </lineage>
</organism>
<keyword evidence="11 14" id="KW-0472">Membrane</keyword>
<evidence type="ECO:0000256" key="4">
    <source>
        <dbReference type="ARBA" id="ARBA00022679"/>
    </source>
</evidence>
<evidence type="ECO:0000256" key="1">
    <source>
        <dbReference type="ARBA" id="ARBA00004651"/>
    </source>
</evidence>
<feature type="transmembrane region" description="Helical" evidence="14">
    <location>
        <begin position="371"/>
        <end position="390"/>
    </location>
</feature>
<feature type="compositionally biased region" description="Basic and acidic residues" evidence="13">
    <location>
        <begin position="812"/>
        <end position="837"/>
    </location>
</feature>
<evidence type="ECO:0000259" key="15">
    <source>
        <dbReference type="Pfam" id="PF02223"/>
    </source>
</evidence>
<feature type="transmembrane region" description="Helical" evidence="14">
    <location>
        <begin position="336"/>
        <end position="359"/>
    </location>
</feature>
<dbReference type="InterPro" id="IPR018094">
    <property type="entry name" value="Thymidylate_kinase"/>
</dbReference>
<feature type="domain" description="Thymidylate kinase-like" evidence="15">
    <location>
        <begin position="550"/>
        <end position="734"/>
    </location>
</feature>
<evidence type="ECO:0000256" key="2">
    <source>
        <dbReference type="ARBA" id="ARBA00022448"/>
    </source>
</evidence>
<feature type="region of interest" description="Disordered" evidence="13">
    <location>
        <begin position="452"/>
        <end position="552"/>
    </location>
</feature>
<dbReference type="NCBIfam" id="TIGR00041">
    <property type="entry name" value="DTMP_kinase"/>
    <property type="match status" value="1"/>
</dbReference>
<comment type="catalytic activity">
    <reaction evidence="12">
        <text>dTMP + ATP = dTDP + ADP</text>
        <dbReference type="Rhea" id="RHEA:13517"/>
        <dbReference type="ChEBI" id="CHEBI:30616"/>
        <dbReference type="ChEBI" id="CHEBI:58369"/>
        <dbReference type="ChEBI" id="CHEBI:63528"/>
        <dbReference type="ChEBI" id="CHEBI:456216"/>
        <dbReference type="EC" id="2.7.4.9"/>
    </reaction>
</comment>
<feature type="compositionally biased region" description="Basic and acidic residues" evidence="13">
    <location>
        <begin position="886"/>
        <end position="896"/>
    </location>
</feature>
<evidence type="ECO:0000256" key="8">
    <source>
        <dbReference type="ARBA" id="ARBA00022777"/>
    </source>
</evidence>
<evidence type="ECO:0000256" key="5">
    <source>
        <dbReference type="ARBA" id="ARBA00022692"/>
    </source>
</evidence>
<feature type="transmembrane region" description="Helical" evidence="14">
    <location>
        <begin position="98"/>
        <end position="127"/>
    </location>
</feature>
<dbReference type="SUPFAM" id="SSF103473">
    <property type="entry name" value="MFS general substrate transporter"/>
    <property type="match status" value="1"/>
</dbReference>
<keyword evidence="4 12" id="KW-0808">Transferase</keyword>
<feature type="compositionally biased region" description="Low complexity" evidence="13">
    <location>
        <begin position="506"/>
        <end position="536"/>
    </location>
</feature>
<keyword evidence="8 12" id="KW-0418">Kinase</keyword>
<keyword evidence="17" id="KW-1185">Reference proteome</keyword>
<evidence type="ECO:0000256" key="3">
    <source>
        <dbReference type="ARBA" id="ARBA00022475"/>
    </source>
</evidence>
<dbReference type="SUPFAM" id="SSF52540">
    <property type="entry name" value="P-loop containing nucleoside triphosphate hydrolases"/>
    <property type="match status" value="1"/>
</dbReference>
<feature type="binding site" evidence="12">
    <location>
        <begin position="552"/>
        <end position="559"/>
    </location>
    <ligand>
        <name>ATP</name>
        <dbReference type="ChEBI" id="CHEBI:30616"/>
    </ligand>
</feature>
<proteinExistence type="inferred from homology"/>
<dbReference type="InterPro" id="IPR010290">
    <property type="entry name" value="TM_effector"/>
</dbReference>
<dbReference type="PROSITE" id="PS01331">
    <property type="entry name" value="THYMIDYLATE_KINASE"/>
    <property type="match status" value="1"/>
</dbReference>
<feature type="compositionally biased region" description="Low complexity" evidence="13">
    <location>
        <begin position="897"/>
        <end position="909"/>
    </location>
</feature>
<dbReference type="EC" id="2.7.4.9" evidence="12"/>
<comment type="similarity">
    <text evidence="12">Belongs to the thymidylate kinase family.</text>
</comment>
<dbReference type="CDD" id="cd06173">
    <property type="entry name" value="MFS_MefA_like"/>
    <property type="match status" value="1"/>
</dbReference>
<dbReference type="InterPro" id="IPR039430">
    <property type="entry name" value="Thymidylate_kin-like_dom"/>
</dbReference>
<feature type="transmembrane region" description="Helical" evidence="14">
    <location>
        <begin position="281"/>
        <end position="301"/>
    </location>
</feature>
<dbReference type="InterPro" id="IPR027417">
    <property type="entry name" value="P-loop_NTPase"/>
</dbReference>
<gene>
    <name evidence="12" type="primary">tmk</name>
    <name evidence="16" type="ORF">GCM10009839_38670</name>
</gene>
<evidence type="ECO:0000256" key="10">
    <source>
        <dbReference type="ARBA" id="ARBA00022989"/>
    </source>
</evidence>
<name>A0ABN2UDQ0_9ACTN</name>
<reference evidence="16 17" key="1">
    <citation type="journal article" date="2019" name="Int. J. Syst. Evol. Microbiol.">
        <title>The Global Catalogue of Microorganisms (GCM) 10K type strain sequencing project: providing services to taxonomists for standard genome sequencing and annotation.</title>
        <authorList>
            <consortium name="The Broad Institute Genomics Platform"/>
            <consortium name="The Broad Institute Genome Sequencing Center for Infectious Disease"/>
            <person name="Wu L."/>
            <person name="Ma J."/>
        </authorList>
    </citation>
    <scope>NUCLEOTIDE SEQUENCE [LARGE SCALE GENOMIC DNA]</scope>
    <source>
        <strain evidence="16 17">JCM 16014</strain>
    </source>
</reference>
<dbReference type="Gene3D" id="1.20.1250.20">
    <property type="entry name" value="MFS general substrate transporter like domains"/>
    <property type="match status" value="1"/>
</dbReference>
<dbReference type="InterPro" id="IPR018095">
    <property type="entry name" value="Thymidylate_kin_CS"/>
</dbReference>
<evidence type="ECO:0000256" key="9">
    <source>
        <dbReference type="ARBA" id="ARBA00022840"/>
    </source>
</evidence>
<evidence type="ECO:0000313" key="16">
    <source>
        <dbReference type="EMBL" id="GAA2034414.1"/>
    </source>
</evidence>
<feature type="region of interest" description="Disordered" evidence="13">
    <location>
        <begin position="788"/>
        <end position="947"/>
    </location>
</feature>
<feature type="transmembrane region" description="Helical" evidence="14">
    <location>
        <begin position="313"/>
        <end position="330"/>
    </location>
</feature>
<sequence>MESSPPGVRAALAIPDFRRLWIALSLSSLGDWLGLLAQSSLAASLAGGGYAGRSYAVAGVFVLRLVPAVLFGPIAGVAADRLDRRSTMVVGDSARCLLFVSIPLVGTLWWLLVATFLIEIAAMFWIPAKEATVPNLVPPRLLESANQVSLLTAYGTAPLAAGVFTSLALVTDALASHFAFFTAKPVNLALYFDGLTFLFSALTIARLKGIPARSATERAARRENRTDSRSALRTLLDGWRYLAADNRIRGVIIGTTGAFAAGGAVVGLARTYVGDLHAGQAAYGVLFGAVFLGLAAGMATGSRVLAGLPRERLFGVAITAAGLVLCVFAVVPSLLVGVLCALLVGFLGGTAWIVGQTMLGREVADELRGRTFAFVQSLIRVTLILILAVAPAVAGTVGARTIELPGPASITYGGAAITLFAAGLLAAGVGWVAYRMMDDVPGKSLRQELKAALKRTAPSSRAAGGGAGSGSASGSAGTGADADGGVHLPPGADTPGRGTRTGNTIAAGTHPASTAGPTAGPNAGASTAAPAPGQAADPNTGPYPGTFISLEGGDGSGKSTQLAALADWLRSRGHEVVVTREPGGTPLGTKLRAIVLDARNAGAISSRAEALLYAADRADHVERVIRPALARGAVVLTDRFIDSSLAYQGAGRELSQREVELLSRWATQGLMPDITVLLDLDPTVAAGRRTGPADRLELESADFHRRVRDSYLALAEADPERFVVIDAAAPITEISGRVRARLEGRVHLSRREQKEEATRQQAEAAMLAQIRAQQLALLSEEERQKVAAEAERQERERVEEAARAVVRHEHRQRLEESAARAEREAAARAREAAERDLSATGATGATGTTSVTGTTGTTSAIGTRADRFGASPEQVSAAARATAEARAQEQARERARQQAWEQAAAQHARPQSAEAADITAPSARGEWDVPDYVAEPEFDEIGEPDARSLADELFGVRPARPGRSGEDS</sequence>
<feature type="compositionally biased region" description="Low complexity" evidence="13">
    <location>
        <begin position="472"/>
        <end position="485"/>
    </location>
</feature>
<evidence type="ECO:0000256" key="13">
    <source>
        <dbReference type="SAM" id="MobiDB-lite"/>
    </source>
</evidence>
<comment type="caution">
    <text evidence="16">The sequence shown here is derived from an EMBL/GenBank/DDBJ whole genome shotgun (WGS) entry which is preliminary data.</text>
</comment>
<evidence type="ECO:0000256" key="7">
    <source>
        <dbReference type="ARBA" id="ARBA00022741"/>
    </source>
</evidence>
<feature type="transmembrane region" description="Helical" evidence="14">
    <location>
        <begin position="20"/>
        <end position="43"/>
    </location>
</feature>
<dbReference type="Proteomes" id="UP001500751">
    <property type="component" value="Unassembled WGS sequence"/>
</dbReference>
<dbReference type="HAMAP" id="MF_00165">
    <property type="entry name" value="Thymidylate_kinase"/>
    <property type="match status" value="1"/>
</dbReference>
<evidence type="ECO:0000256" key="14">
    <source>
        <dbReference type="SAM" id="Phobius"/>
    </source>
</evidence>
<comment type="function">
    <text evidence="12">Phosphorylation of dTMP to form dTDP in both de novo and salvage pathways of dTTP synthesis.</text>
</comment>
<accession>A0ABN2UDQ0</accession>
<protein>
    <recommendedName>
        <fullName evidence="12">Thymidylate kinase</fullName>
        <ecNumber evidence="12">2.7.4.9</ecNumber>
    </recommendedName>
    <alternativeName>
        <fullName evidence="12">dTMP kinase</fullName>
    </alternativeName>
</protein>
<dbReference type="PANTHER" id="PTHR23513:SF6">
    <property type="entry name" value="MAJOR FACILITATOR SUPERFAMILY ASSOCIATED DOMAIN-CONTAINING PROTEIN"/>
    <property type="match status" value="1"/>
</dbReference>
<dbReference type="PANTHER" id="PTHR23513">
    <property type="entry name" value="INTEGRAL MEMBRANE EFFLUX PROTEIN-RELATED"/>
    <property type="match status" value="1"/>
</dbReference>
<keyword evidence="9 12" id="KW-0067">ATP-binding</keyword>
<evidence type="ECO:0000256" key="11">
    <source>
        <dbReference type="ARBA" id="ARBA00023136"/>
    </source>
</evidence>
<feature type="compositionally biased region" description="Low complexity" evidence="13">
    <location>
        <begin position="838"/>
        <end position="863"/>
    </location>
</feature>
<dbReference type="RefSeq" id="WP_344667021.1">
    <property type="nucleotide sequence ID" value="NZ_BAAAQN010000021.1"/>
</dbReference>
<evidence type="ECO:0000313" key="17">
    <source>
        <dbReference type="Proteomes" id="UP001500751"/>
    </source>
</evidence>
<dbReference type="EMBL" id="BAAAQN010000021">
    <property type="protein sequence ID" value="GAA2034414.1"/>
    <property type="molecule type" value="Genomic_DNA"/>
</dbReference>
<dbReference type="Pfam" id="PF05977">
    <property type="entry name" value="MFS_3"/>
    <property type="match status" value="1"/>
</dbReference>
<keyword evidence="6 12" id="KW-0545">Nucleotide biosynthesis</keyword>
<keyword evidence="3" id="KW-1003">Cell membrane</keyword>
<dbReference type="InterPro" id="IPR036259">
    <property type="entry name" value="MFS_trans_sf"/>
</dbReference>
<comment type="subcellular location">
    <subcellularLocation>
        <location evidence="1">Cell membrane</location>
        <topology evidence="1">Multi-pass membrane protein</topology>
    </subcellularLocation>
</comment>
<feature type="compositionally biased region" description="Acidic residues" evidence="13">
    <location>
        <begin position="934"/>
        <end position="943"/>
    </location>
</feature>
<keyword evidence="2" id="KW-0813">Transport</keyword>
<keyword evidence="10 14" id="KW-1133">Transmembrane helix</keyword>
<feature type="compositionally biased region" description="Basic and acidic residues" evidence="13">
    <location>
        <begin position="788"/>
        <end position="802"/>
    </location>
</feature>
<dbReference type="Pfam" id="PF02223">
    <property type="entry name" value="Thymidylate_kin"/>
    <property type="match status" value="1"/>
</dbReference>
<evidence type="ECO:0000256" key="12">
    <source>
        <dbReference type="HAMAP-Rule" id="MF_00165"/>
    </source>
</evidence>
<evidence type="ECO:0000256" key="6">
    <source>
        <dbReference type="ARBA" id="ARBA00022727"/>
    </source>
</evidence>
<feature type="transmembrane region" description="Helical" evidence="14">
    <location>
        <begin position="55"/>
        <end position="78"/>
    </location>
</feature>